<keyword evidence="2" id="KW-1185">Reference proteome</keyword>
<name>A0A7W0CAE4_9BACT</name>
<sequence>MVKMLSRKKVYALMGLLTVFLLQPVLPSDAYGHSLFIQSSRYHVHAGKVSPLFFCYGHHIPVDDGVRAEKLKSVRVYTPAGDIRKIKIRNETCLHSYMVDYDGPGTYVLAAETNPGFYTVYMDEKGRERHTIKPKSAIIDRSGEIKLSLYSKQYAKTYVTCEKSSSDFPGRIGQNLELVPVRDISGLKAGDDLELKVYFKGKPYTGPGTWNATYNGFSTRSEDYYYSKTAVSGDTIRIPIPRSGRWFVRYSVKVDAEGADREKYLQEKQTATLVFQIPGEVKNPGK</sequence>
<dbReference type="RefSeq" id="WP_232364757.1">
    <property type="nucleotide sequence ID" value="NZ_JACDUS010000007.1"/>
</dbReference>
<dbReference type="AlphaFoldDB" id="A0A7W0CAE4"/>
<evidence type="ECO:0000313" key="1">
    <source>
        <dbReference type="EMBL" id="MBA2882134.1"/>
    </source>
</evidence>
<dbReference type="Proteomes" id="UP000525298">
    <property type="component" value="Unassembled WGS sequence"/>
</dbReference>
<proteinExistence type="predicted"/>
<comment type="caution">
    <text evidence="1">The sequence shown here is derived from an EMBL/GenBank/DDBJ whole genome shotgun (WGS) entry which is preliminary data.</text>
</comment>
<evidence type="ECO:0000313" key="2">
    <source>
        <dbReference type="Proteomes" id="UP000525298"/>
    </source>
</evidence>
<organism evidence="1 2">
    <name type="scientific">Desulfosalsimonas propionicica</name>
    <dbReference type="NCBI Taxonomy" id="332175"/>
    <lineage>
        <taxon>Bacteria</taxon>
        <taxon>Pseudomonadati</taxon>
        <taxon>Thermodesulfobacteriota</taxon>
        <taxon>Desulfobacteria</taxon>
        <taxon>Desulfobacterales</taxon>
        <taxon>Desulfosalsimonadaceae</taxon>
        <taxon>Desulfosalsimonas</taxon>
    </lineage>
</organism>
<dbReference type="InterPro" id="IPR019613">
    <property type="entry name" value="DUF4198"/>
</dbReference>
<protein>
    <submittedName>
        <fullName evidence="1">Putative GH25 family protein</fullName>
    </submittedName>
</protein>
<gene>
    <name evidence="1" type="ORF">HNR65_002475</name>
</gene>
<dbReference type="Pfam" id="PF10670">
    <property type="entry name" value="DUF4198"/>
    <property type="match status" value="1"/>
</dbReference>
<accession>A0A7W0CAE4</accession>
<dbReference type="EMBL" id="JACDUS010000007">
    <property type="protein sequence ID" value="MBA2882134.1"/>
    <property type="molecule type" value="Genomic_DNA"/>
</dbReference>
<reference evidence="1 2" key="1">
    <citation type="submission" date="2020-07" db="EMBL/GenBank/DDBJ databases">
        <title>Genomic Encyclopedia of Type Strains, Phase IV (KMG-IV): sequencing the most valuable type-strain genomes for metagenomic binning, comparative biology and taxonomic classification.</title>
        <authorList>
            <person name="Goeker M."/>
        </authorList>
    </citation>
    <scope>NUCLEOTIDE SEQUENCE [LARGE SCALE GENOMIC DNA]</scope>
    <source>
        <strain evidence="1 2">DSM 17721</strain>
    </source>
</reference>